<dbReference type="STRING" id="451379.A0A0N5AEQ1"/>
<feature type="compositionally biased region" description="Basic and acidic residues" evidence="2">
    <location>
        <begin position="204"/>
        <end position="213"/>
    </location>
</feature>
<reference evidence="4" key="1">
    <citation type="submission" date="2017-02" db="UniProtKB">
        <authorList>
            <consortium name="WormBaseParasite"/>
        </authorList>
    </citation>
    <scope>IDENTIFICATION</scope>
</reference>
<name>A0A0N5AEQ1_9BILA</name>
<dbReference type="AlphaFoldDB" id="A0A0N5AEQ1"/>
<dbReference type="InterPro" id="IPR004345">
    <property type="entry name" value="TB2_DP1_HVA22"/>
</dbReference>
<dbReference type="Pfam" id="PF03134">
    <property type="entry name" value="TB2_DP1_HVA22"/>
    <property type="match status" value="1"/>
</dbReference>
<evidence type="ECO:0000256" key="2">
    <source>
        <dbReference type="SAM" id="MobiDB-lite"/>
    </source>
</evidence>
<keyword evidence="1" id="KW-0812">Transmembrane</keyword>
<keyword evidence="3" id="KW-1185">Reference proteome</keyword>
<comment type="subcellular location">
    <subcellularLocation>
        <location evidence="1">Membrane</location>
        <topology evidence="1">Multi-pass membrane protein</topology>
    </subcellularLocation>
</comment>
<evidence type="ECO:0000313" key="3">
    <source>
        <dbReference type="Proteomes" id="UP000046393"/>
    </source>
</evidence>
<dbReference type="WBParaSite" id="SMUV_0000271901-mRNA-1">
    <property type="protein sequence ID" value="SMUV_0000271901-mRNA-1"/>
    <property type="gene ID" value="SMUV_0000271901"/>
</dbReference>
<dbReference type="PANTHER" id="PTHR12300:SF117">
    <property type="entry name" value="LP05237P-RELATED"/>
    <property type="match status" value="1"/>
</dbReference>
<dbReference type="Proteomes" id="UP000046393">
    <property type="component" value="Unplaced"/>
</dbReference>
<organism evidence="3 4">
    <name type="scientific">Syphacia muris</name>
    <dbReference type="NCBI Taxonomy" id="451379"/>
    <lineage>
        <taxon>Eukaryota</taxon>
        <taxon>Metazoa</taxon>
        <taxon>Ecdysozoa</taxon>
        <taxon>Nematoda</taxon>
        <taxon>Chromadorea</taxon>
        <taxon>Rhabditida</taxon>
        <taxon>Spirurina</taxon>
        <taxon>Oxyuridomorpha</taxon>
        <taxon>Oxyuroidea</taxon>
        <taxon>Oxyuridae</taxon>
        <taxon>Syphacia</taxon>
    </lineage>
</organism>
<feature type="transmembrane region" description="Helical" evidence="1">
    <location>
        <begin position="41"/>
        <end position="64"/>
    </location>
</feature>
<feature type="compositionally biased region" description="Basic residues" evidence="2">
    <location>
        <begin position="229"/>
        <end position="247"/>
    </location>
</feature>
<evidence type="ECO:0000313" key="4">
    <source>
        <dbReference type="WBParaSite" id="SMUV_0000271901-mRNA-1"/>
    </source>
</evidence>
<dbReference type="GO" id="GO:0016020">
    <property type="term" value="C:membrane"/>
    <property type="evidence" value="ECO:0007669"/>
    <property type="project" value="UniProtKB-SubCell"/>
</dbReference>
<dbReference type="GO" id="GO:0071782">
    <property type="term" value="C:endoplasmic reticulum tubular network"/>
    <property type="evidence" value="ECO:0007669"/>
    <property type="project" value="TreeGrafter"/>
</dbReference>
<evidence type="ECO:0000256" key="1">
    <source>
        <dbReference type="RuleBase" id="RU362006"/>
    </source>
</evidence>
<keyword evidence="1" id="KW-1133">Transmembrane helix</keyword>
<comment type="similarity">
    <text evidence="1">Belongs to the DP1 family.</text>
</comment>
<protein>
    <recommendedName>
        <fullName evidence="1">Receptor expression-enhancing protein</fullName>
    </recommendedName>
</protein>
<accession>A0A0N5AEQ1</accession>
<feature type="transmembrane region" description="Helical" evidence="1">
    <location>
        <begin position="12"/>
        <end position="29"/>
    </location>
</feature>
<proteinExistence type="inferred from homology"/>
<feature type="compositionally biased region" description="Polar residues" evidence="2">
    <location>
        <begin position="162"/>
        <end position="171"/>
    </location>
</feature>
<dbReference type="PANTHER" id="PTHR12300">
    <property type="entry name" value="HVA22-LIKE PROTEINS"/>
    <property type="match status" value="1"/>
</dbReference>
<feature type="region of interest" description="Disordered" evidence="2">
    <location>
        <begin position="162"/>
        <end position="247"/>
    </location>
</feature>
<dbReference type="GO" id="GO:0071786">
    <property type="term" value="P:endoplasmic reticulum tubular network organization"/>
    <property type="evidence" value="ECO:0007669"/>
    <property type="project" value="TreeGrafter"/>
</dbReference>
<keyword evidence="1" id="KW-0472">Membrane</keyword>
<sequence>MLLNFLTDTLSMLFGALYPAFQSYCAIRNKDEQNILKWSKYWVVFALYLVSTAVGELLLVHYLLPGYVLIKLTILCYISNPWTNGSELAFDKFAAPFFDSHGSDLDSLFKNASIYLHDMFLQALGNCLERYGGPLLAFSDICSFWKKQNPSVNSLEYQQFNTPQETVSTTSRRLEREVEQQVPTTSTSPIEEIVDRQPSSENSEETRQSEDVRSRRRQRTEKVDGTVKAKSKSRVRRSLSRRTRVKK</sequence>